<keyword evidence="1" id="KW-0472">Membrane</keyword>
<dbReference type="Proteomes" id="UP000295554">
    <property type="component" value="Unassembled WGS sequence"/>
</dbReference>
<sequence>MLHLFTRIFVLVAFGLATLDARAEVWPAGLAKPLMGTATPQGEGIILQPNAAGQVLLEFPVEQLSLAANPRVRLRFDGPPPLQVYLLWRNSIDGAPLHQFKYLPRDNPTPIIDMADHANWQGEAQLLQLGFRGPPGQKIHFIDMAIYQPGLADHLRDLWQNWGAFSGWKPADINVYTGTRDFSSGPFPTPVFATLVFAAVAVYLLLARRNASWTGVGLIVFCGWLMLDGLWQVRLWQQVELTWSTFSGASNDEKLARADDAAFSNLARKASEFIGNPQAQVFIATRSDSAGMKTAYYLAPLNVYWHRHGPELPDLDTLAAGNFILLLRPSALRLDVEKNLLIDGRGNPLPIAIRYQDRTGLLLEVMR</sequence>
<accession>A0A4R5LP32</accession>
<organism evidence="2 3">
    <name type="scientific">Seongchinamella unica</name>
    <dbReference type="NCBI Taxonomy" id="2547392"/>
    <lineage>
        <taxon>Bacteria</taxon>
        <taxon>Pseudomonadati</taxon>
        <taxon>Pseudomonadota</taxon>
        <taxon>Gammaproteobacteria</taxon>
        <taxon>Cellvibrionales</taxon>
        <taxon>Halieaceae</taxon>
        <taxon>Seongchinamella</taxon>
    </lineage>
</organism>
<reference evidence="2 3" key="1">
    <citation type="submission" date="2019-03" db="EMBL/GenBank/DDBJ databases">
        <title>Seongchinamella monodicae gen. nov., sp. nov., a novel member of the Gammaproteobacteria isolated from a tidal mudflat of beach.</title>
        <authorList>
            <person name="Yang H.G."/>
            <person name="Kang J.W."/>
            <person name="Lee S.D."/>
        </authorList>
    </citation>
    <scope>NUCLEOTIDE SEQUENCE [LARGE SCALE GENOMIC DNA]</scope>
    <source>
        <strain evidence="2 3">GH4-78</strain>
    </source>
</reference>
<dbReference type="EMBL" id="SMSE01000004">
    <property type="protein sequence ID" value="TDG12123.1"/>
    <property type="molecule type" value="Genomic_DNA"/>
</dbReference>
<gene>
    <name evidence="2" type="ORF">E2F43_17385</name>
</gene>
<evidence type="ECO:0000313" key="3">
    <source>
        <dbReference type="Proteomes" id="UP000295554"/>
    </source>
</evidence>
<protein>
    <submittedName>
        <fullName evidence="2">Uncharacterized protein</fullName>
    </submittedName>
</protein>
<feature type="transmembrane region" description="Helical" evidence="1">
    <location>
        <begin position="213"/>
        <end position="231"/>
    </location>
</feature>
<feature type="transmembrane region" description="Helical" evidence="1">
    <location>
        <begin position="187"/>
        <end position="206"/>
    </location>
</feature>
<keyword evidence="3" id="KW-1185">Reference proteome</keyword>
<evidence type="ECO:0000313" key="2">
    <source>
        <dbReference type="EMBL" id="TDG12123.1"/>
    </source>
</evidence>
<keyword evidence="1" id="KW-0812">Transmembrane</keyword>
<name>A0A4R5LP32_9GAMM</name>
<proteinExistence type="predicted"/>
<dbReference type="RefSeq" id="WP_133215037.1">
    <property type="nucleotide sequence ID" value="NZ_SMSE01000004.1"/>
</dbReference>
<keyword evidence="1" id="KW-1133">Transmembrane helix</keyword>
<evidence type="ECO:0000256" key="1">
    <source>
        <dbReference type="SAM" id="Phobius"/>
    </source>
</evidence>
<comment type="caution">
    <text evidence="2">The sequence shown here is derived from an EMBL/GenBank/DDBJ whole genome shotgun (WGS) entry which is preliminary data.</text>
</comment>
<dbReference type="AlphaFoldDB" id="A0A4R5LP32"/>
<dbReference type="OrthoDB" id="5723632at2"/>